<keyword evidence="4" id="KW-0443">Lipid metabolism</keyword>
<dbReference type="Pfam" id="PF00067">
    <property type="entry name" value="p450"/>
    <property type="match status" value="1"/>
</dbReference>
<keyword evidence="11" id="KW-1185">Reference proteome</keyword>
<evidence type="ECO:0000256" key="9">
    <source>
        <dbReference type="SAM" id="Phobius"/>
    </source>
</evidence>
<evidence type="ECO:0000256" key="7">
    <source>
        <dbReference type="ARBA" id="ARBA00023004"/>
    </source>
</evidence>
<dbReference type="AlphaFoldDB" id="A0A9W9FXR4"/>
<organism evidence="10 11">
    <name type="scientific">Penicillium angulare</name>
    <dbReference type="NCBI Taxonomy" id="116970"/>
    <lineage>
        <taxon>Eukaryota</taxon>
        <taxon>Fungi</taxon>
        <taxon>Dikarya</taxon>
        <taxon>Ascomycota</taxon>
        <taxon>Pezizomycotina</taxon>
        <taxon>Eurotiomycetes</taxon>
        <taxon>Eurotiomycetidae</taxon>
        <taxon>Eurotiales</taxon>
        <taxon>Aspergillaceae</taxon>
        <taxon>Penicillium</taxon>
    </lineage>
</organism>
<evidence type="ECO:0000256" key="2">
    <source>
        <dbReference type="ARBA" id="ARBA00004389"/>
    </source>
</evidence>
<protein>
    <submittedName>
        <fullName evidence="10">Cytochrome p450 protein</fullName>
    </submittedName>
</protein>
<evidence type="ECO:0000256" key="3">
    <source>
        <dbReference type="ARBA" id="ARBA00010617"/>
    </source>
</evidence>
<keyword evidence="9" id="KW-0812">Transmembrane</keyword>
<proteinExistence type="inferred from homology"/>
<keyword evidence="6" id="KW-0560">Oxidoreductase</keyword>
<dbReference type="InterPro" id="IPR001128">
    <property type="entry name" value="Cyt_P450"/>
</dbReference>
<dbReference type="InterPro" id="IPR036396">
    <property type="entry name" value="Cyt_P450_sf"/>
</dbReference>
<dbReference type="PANTHER" id="PTHR24306">
    <property type="match status" value="1"/>
</dbReference>
<keyword evidence="7 8" id="KW-0408">Iron</keyword>
<comment type="similarity">
    <text evidence="3">Belongs to the cytochrome P450 family.</text>
</comment>
<keyword evidence="5 8" id="KW-0479">Metal-binding</keyword>
<gene>
    <name evidence="10" type="ORF">N7456_004172</name>
</gene>
<dbReference type="Proteomes" id="UP001149165">
    <property type="component" value="Unassembled WGS sequence"/>
</dbReference>
<dbReference type="Gene3D" id="1.10.630.10">
    <property type="entry name" value="Cytochrome P450"/>
    <property type="match status" value="1"/>
</dbReference>
<sequence length="552" mass="62752">MDTNVAMNPFFENMGLLRPARLLLIITFFGLIFLAVRKSSKSRNKQLSKATIETASFEIPFVGHVWAFLWDPDRFLRFSREKALHGIFNLKMFRVDTRIIHSPSLMKSFFALPGSVIEHKTMGSNIIVKIFGFPAAEVPQMITHFDQLMNTFVTQLMKGPGFEKSWNKLLFDIEKIVPSIVTPSSGADGPRSWERTANIEIRPDGTIEADLFPLVRNCVGLLSSTEMMGHAFVDSHPDFLEDAWQVDANIMGFVFGYPSWLPSISKALKSRLRILEKLIAWHTNMETVGPIVDLKEESGPFDDVSDLMKQRQKIWSQRGFSMQARAAVDLSILWALNANSNSTVYWMLRNIYATPGLLGEVRREIAPACSLHDNKLKLDWKRLLNDSPLFKSCYFESLRVDAAPWSFKRLQKDCTVQEAPEDARKSSTKTESTTFHMKKGDAVLVPADLHHTDARYFPNPSEFDPKRFFVETDEGRTRSVIKTIRPYGGGATMCKGRFLAEREVLAFVAAMLTCWDLEPARGCSWEMNGRAKTSGVCSPHDKLRVTMKRRFI</sequence>
<reference evidence="10" key="1">
    <citation type="submission" date="2022-11" db="EMBL/GenBank/DDBJ databases">
        <authorList>
            <person name="Petersen C."/>
        </authorList>
    </citation>
    <scope>NUCLEOTIDE SEQUENCE</scope>
    <source>
        <strain evidence="10">IBT 30069</strain>
    </source>
</reference>
<evidence type="ECO:0000256" key="4">
    <source>
        <dbReference type="ARBA" id="ARBA00022516"/>
    </source>
</evidence>
<evidence type="ECO:0000256" key="6">
    <source>
        <dbReference type="ARBA" id="ARBA00023002"/>
    </source>
</evidence>
<dbReference type="GO" id="GO:0043386">
    <property type="term" value="P:mycotoxin biosynthetic process"/>
    <property type="evidence" value="ECO:0007669"/>
    <property type="project" value="UniProtKB-ARBA"/>
</dbReference>
<reference evidence="10" key="2">
    <citation type="journal article" date="2023" name="IMA Fungus">
        <title>Comparative genomic study of the Penicillium genus elucidates a diverse pangenome and 15 lateral gene transfer events.</title>
        <authorList>
            <person name="Petersen C."/>
            <person name="Sorensen T."/>
            <person name="Nielsen M.R."/>
            <person name="Sondergaard T.E."/>
            <person name="Sorensen J.L."/>
            <person name="Fitzpatrick D.A."/>
            <person name="Frisvad J.C."/>
            <person name="Nielsen K.L."/>
        </authorList>
    </citation>
    <scope>NUCLEOTIDE SEQUENCE</scope>
    <source>
        <strain evidence="10">IBT 30069</strain>
    </source>
</reference>
<comment type="cofactor">
    <cofactor evidence="1 8">
        <name>heme</name>
        <dbReference type="ChEBI" id="CHEBI:30413"/>
    </cofactor>
</comment>
<evidence type="ECO:0000256" key="5">
    <source>
        <dbReference type="ARBA" id="ARBA00022723"/>
    </source>
</evidence>
<name>A0A9W9FXR4_9EURO</name>
<comment type="subcellular location">
    <subcellularLocation>
        <location evidence="2">Endoplasmic reticulum membrane</location>
        <topology evidence="2">Single-pass membrane protein</topology>
    </subcellularLocation>
</comment>
<dbReference type="GO" id="GO:0020037">
    <property type="term" value="F:heme binding"/>
    <property type="evidence" value="ECO:0007669"/>
    <property type="project" value="InterPro"/>
</dbReference>
<evidence type="ECO:0000313" key="11">
    <source>
        <dbReference type="Proteomes" id="UP001149165"/>
    </source>
</evidence>
<keyword evidence="8" id="KW-0349">Heme</keyword>
<comment type="caution">
    <text evidence="10">The sequence shown here is derived from an EMBL/GenBank/DDBJ whole genome shotgun (WGS) entry which is preliminary data.</text>
</comment>
<dbReference type="GO" id="GO:0005506">
    <property type="term" value="F:iron ion binding"/>
    <property type="evidence" value="ECO:0007669"/>
    <property type="project" value="InterPro"/>
</dbReference>
<dbReference type="EMBL" id="JAPQKH010000003">
    <property type="protein sequence ID" value="KAJ5107497.1"/>
    <property type="molecule type" value="Genomic_DNA"/>
</dbReference>
<dbReference type="CDD" id="cd11040">
    <property type="entry name" value="CYP7_CYP8-like"/>
    <property type="match status" value="1"/>
</dbReference>
<keyword evidence="4" id="KW-0444">Lipid biosynthesis</keyword>
<evidence type="ECO:0000256" key="1">
    <source>
        <dbReference type="ARBA" id="ARBA00001971"/>
    </source>
</evidence>
<feature type="transmembrane region" description="Helical" evidence="9">
    <location>
        <begin position="20"/>
        <end position="36"/>
    </location>
</feature>
<keyword evidence="9" id="KW-1133">Transmembrane helix</keyword>
<dbReference type="GO" id="GO:0005789">
    <property type="term" value="C:endoplasmic reticulum membrane"/>
    <property type="evidence" value="ECO:0007669"/>
    <property type="project" value="UniProtKB-SubCell"/>
</dbReference>
<dbReference type="GO" id="GO:0016705">
    <property type="term" value="F:oxidoreductase activity, acting on paired donors, with incorporation or reduction of molecular oxygen"/>
    <property type="evidence" value="ECO:0007669"/>
    <property type="project" value="InterPro"/>
</dbReference>
<dbReference type="OrthoDB" id="1470350at2759"/>
<dbReference type="GO" id="GO:0004497">
    <property type="term" value="F:monooxygenase activity"/>
    <property type="evidence" value="ECO:0007669"/>
    <property type="project" value="InterPro"/>
</dbReference>
<keyword evidence="9" id="KW-0472">Membrane</keyword>
<dbReference type="PRINTS" id="PR00465">
    <property type="entry name" value="EP450IV"/>
</dbReference>
<feature type="binding site" description="axial binding residue" evidence="8">
    <location>
        <position position="494"/>
    </location>
    <ligand>
        <name>heme</name>
        <dbReference type="ChEBI" id="CHEBI:30413"/>
    </ligand>
    <ligandPart>
        <name>Fe</name>
        <dbReference type="ChEBI" id="CHEBI:18248"/>
    </ligandPart>
</feature>
<dbReference type="PANTHER" id="PTHR24306:SF7">
    <property type="entry name" value="AHBB"/>
    <property type="match status" value="1"/>
</dbReference>
<dbReference type="InterPro" id="IPR002403">
    <property type="entry name" value="Cyt_P450_E_grp-IV"/>
</dbReference>
<evidence type="ECO:0000313" key="10">
    <source>
        <dbReference type="EMBL" id="KAJ5107497.1"/>
    </source>
</evidence>
<evidence type="ECO:0000256" key="8">
    <source>
        <dbReference type="PIRSR" id="PIRSR602403-1"/>
    </source>
</evidence>
<accession>A0A9W9FXR4</accession>
<dbReference type="SUPFAM" id="SSF48264">
    <property type="entry name" value="Cytochrome P450"/>
    <property type="match status" value="1"/>
</dbReference>